<dbReference type="Proteomes" id="UP001162741">
    <property type="component" value="Chromosome"/>
</dbReference>
<evidence type="ECO:0000313" key="1">
    <source>
        <dbReference type="EMBL" id="UYQ93185.1"/>
    </source>
</evidence>
<reference evidence="1" key="1">
    <citation type="submission" date="2022-10" db="EMBL/GenBank/DDBJ databases">
        <title>Chitinophaga sp. nov., isolated from soil.</title>
        <authorList>
            <person name="Jeon C.O."/>
        </authorList>
    </citation>
    <scope>NUCLEOTIDE SEQUENCE</scope>
    <source>
        <strain evidence="1">R8</strain>
    </source>
</reference>
<dbReference type="EMBL" id="CP107006">
    <property type="protein sequence ID" value="UYQ93185.1"/>
    <property type="molecule type" value="Genomic_DNA"/>
</dbReference>
<dbReference type="GO" id="GO:0032259">
    <property type="term" value="P:methylation"/>
    <property type="evidence" value="ECO:0007669"/>
    <property type="project" value="UniProtKB-KW"/>
</dbReference>
<organism evidence="1 2">
    <name type="scientific">Chitinophaga horti</name>
    <dbReference type="NCBI Taxonomy" id="2920382"/>
    <lineage>
        <taxon>Bacteria</taxon>
        <taxon>Pseudomonadati</taxon>
        <taxon>Bacteroidota</taxon>
        <taxon>Chitinophagia</taxon>
        <taxon>Chitinophagales</taxon>
        <taxon>Chitinophagaceae</taxon>
        <taxon>Chitinophaga</taxon>
    </lineage>
</organism>
<gene>
    <name evidence="1" type="ORF">MKQ68_24180</name>
</gene>
<accession>A0ABY6J0M9</accession>
<evidence type="ECO:0000313" key="2">
    <source>
        <dbReference type="Proteomes" id="UP001162741"/>
    </source>
</evidence>
<dbReference type="Pfam" id="PF13489">
    <property type="entry name" value="Methyltransf_23"/>
    <property type="match status" value="1"/>
</dbReference>
<keyword evidence="1" id="KW-0808">Transferase</keyword>
<name>A0ABY6J0M9_9BACT</name>
<sequence>MKRAWKMGSRIPLLVDNLFDADSLAHDVSSPKHVSHTEWENYLYKNWNKSGVRILEIGSREVTGFSKARKQFDKAAYVGFDFYAGHNVDVVGDAHKLASYFGEQRFDLIYSSACFEHFAMPWVVAGEIQKLLKMGGAVFVETHFSFRSHERPWNFFQFSDMGLRALFSPAMGFECLDSGMSTPIVARFSSKGPRYLRNVRIDGMYCHSEFLGRKVREVNDFSWQQVDLDEVVEGTRYPEPKNNPGVV</sequence>
<proteinExistence type="predicted"/>
<keyword evidence="2" id="KW-1185">Reference proteome</keyword>
<dbReference type="SUPFAM" id="SSF53335">
    <property type="entry name" value="S-adenosyl-L-methionine-dependent methyltransferases"/>
    <property type="match status" value="1"/>
</dbReference>
<dbReference type="RefSeq" id="WP_264281304.1">
    <property type="nucleotide sequence ID" value="NZ_CP107006.1"/>
</dbReference>
<protein>
    <submittedName>
        <fullName evidence="1">Class I SAM-dependent methyltransferase</fullName>
    </submittedName>
</protein>
<dbReference type="InterPro" id="IPR029063">
    <property type="entry name" value="SAM-dependent_MTases_sf"/>
</dbReference>
<keyword evidence="1" id="KW-0489">Methyltransferase</keyword>
<dbReference type="CDD" id="cd02440">
    <property type="entry name" value="AdoMet_MTases"/>
    <property type="match status" value="1"/>
</dbReference>
<dbReference type="GO" id="GO:0008168">
    <property type="term" value="F:methyltransferase activity"/>
    <property type="evidence" value="ECO:0007669"/>
    <property type="project" value="UniProtKB-KW"/>
</dbReference>
<dbReference type="Gene3D" id="3.40.50.150">
    <property type="entry name" value="Vaccinia Virus protein VP39"/>
    <property type="match status" value="1"/>
</dbReference>